<evidence type="ECO:0000313" key="2">
    <source>
        <dbReference type="EMBL" id="GEU30458.1"/>
    </source>
</evidence>
<feature type="domain" description="Reverse transcriptase Ty1/copia-type" evidence="1">
    <location>
        <begin position="372"/>
        <end position="419"/>
    </location>
</feature>
<proteinExistence type="predicted"/>
<reference evidence="2" key="1">
    <citation type="journal article" date="2019" name="Sci. Rep.">
        <title>Draft genome of Tanacetum cinerariifolium, the natural source of mosquito coil.</title>
        <authorList>
            <person name="Yamashiro T."/>
            <person name="Shiraishi A."/>
            <person name="Satake H."/>
            <person name="Nakayama K."/>
        </authorList>
    </citation>
    <scope>NUCLEOTIDE SEQUENCE</scope>
</reference>
<accession>A0A6L2J0F4</accession>
<dbReference type="InterPro" id="IPR013103">
    <property type="entry name" value="RVT_2"/>
</dbReference>
<gene>
    <name evidence="2" type="ORF">Tci_002436</name>
</gene>
<dbReference type="PANTHER" id="PTHR11439:SF495">
    <property type="entry name" value="REVERSE TRANSCRIPTASE, RNA-DEPENDENT DNA POLYMERASE-RELATED"/>
    <property type="match status" value="1"/>
</dbReference>
<dbReference type="PANTHER" id="PTHR11439">
    <property type="entry name" value="GAG-POL-RELATED RETROTRANSPOSON"/>
    <property type="match status" value="1"/>
</dbReference>
<evidence type="ECO:0000259" key="1">
    <source>
        <dbReference type="Pfam" id="PF07727"/>
    </source>
</evidence>
<dbReference type="AlphaFoldDB" id="A0A6L2J0F4"/>
<dbReference type="Pfam" id="PF07727">
    <property type="entry name" value="RVT_2"/>
    <property type="match status" value="1"/>
</dbReference>
<sequence>MFKEDSLRVMRAMLERVKLQEQRGEGHIVKQCTAKNRVKDFKCFKDMMLLAQAQEAGVVLHEEQQDFLADRLEENDDCDDIQLHTTANFKADHVDAYDLDFDDEATSSVIFMTTFSPAGSLNDETVAPTYDSDILSKVPHYDTYLDDVLNSVVQEMEYTKHSVSQEYSYAELLSDSNVIFYVEYMVTIKDEVAHYVPSHRIEDENVPLAFRVFSLIKEREHLKTNEEEEAEFDSDTFTKLFAPLKTSSSESLSRIVDTSNIHTFQQPQINTKRWTKDHPLVKIIGNSSKPISTRRQLAIDALWCYFHAFLTKVEPKNYKKAMTESNWIESMQQEIHEFERLKVWELVPRPSSVMLINLKWIFIVKLDEYGGMDMKTAFLNDILKEEVYVSQPVGFVDQDHPTHVFRIKKSLYRLKQALYDLLSNDIIFASTNPSFCDKFANQMSKGVFINQSNYALEMLKKYGLDQCDPVDIPMVERLKLDEDSNGTPVDPTRYQAMLGSLMYLTPSHPDLMFVVCMCARYQAKPTEKH</sequence>
<protein>
    <recommendedName>
        <fullName evidence="1">Reverse transcriptase Ty1/copia-type domain-containing protein</fullName>
    </recommendedName>
</protein>
<dbReference type="EMBL" id="BKCJ010000158">
    <property type="protein sequence ID" value="GEU30458.1"/>
    <property type="molecule type" value="Genomic_DNA"/>
</dbReference>
<organism evidence="2">
    <name type="scientific">Tanacetum cinerariifolium</name>
    <name type="common">Dalmatian daisy</name>
    <name type="synonym">Chrysanthemum cinerariifolium</name>
    <dbReference type="NCBI Taxonomy" id="118510"/>
    <lineage>
        <taxon>Eukaryota</taxon>
        <taxon>Viridiplantae</taxon>
        <taxon>Streptophyta</taxon>
        <taxon>Embryophyta</taxon>
        <taxon>Tracheophyta</taxon>
        <taxon>Spermatophyta</taxon>
        <taxon>Magnoliopsida</taxon>
        <taxon>eudicotyledons</taxon>
        <taxon>Gunneridae</taxon>
        <taxon>Pentapetalae</taxon>
        <taxon>asterids</taxon>
        <taxon>campanulids</taxon>
        <taxon>Asterales</taxon>
        <taxon>Asteraceae</taxon>
        <taxon>Asteroideae</taxon>
        <taxon>Anthemideae</taxon>
        <taxon>Anthemidinae</taxon>
        <taxon>Tanacetum</taxon>
    </lineage>
</organism>
<comment type="caution">
    <text evidence="2">The sequence shown here is derived from an EMBL/GenBank/DDBJ whole genome shotgun (WGS) entry which is preliminary data.</text>
</comment>
<name>A0A6L2J0F4_TANCI</name>